<dbReference type="InterPro" id="IPR002376">
    <property type="entry name" value="Formyl_transf_N"/>
</dbReference>
<evidence type="ECO:0000313" key="6">
    <source>
        <dbReference type="EMBL" id="SVE03571.1"/>
    </source>
</evidence>
<evidence type="ECO:0000256" key="4">
    <source>
        <dbReference type="ARBA" id="ARBA00022755"/>
    </source>
</evidence>
<dbReference type="GO" id="GO:0006189">
    <property type="term" value="P:'de novo' IMP biosynthetic process"/>
    <property type="evidence" value="ECO:0007669"/>
    <property type="project" value="TreeGrafter"/>
</dbReference>
<dbReference type="Pfam" id="PF00551">
    <property type="entry name" value="Formyl_trans_N"/>
    <property type="match status" value="1"/>
</dbReference>
<dbReference type="GO" id="GO:0005737">
    <property type="term" value="C:cytoplasm"/>
    <property type="evidence" value="ECO:0007669"/>
    <property type="project" value="TreeGrafter"/>
</dbReference>
<name>A0A383A7G9_9ZZZZ</name>
<gene>
    <name evidence="6" type="ORF">METZ01_LOCUS456425</name>
</gene>
<dbReference type="GO" id="GO:0004644">
    <property type="term" value="F:phosphoribosylglycinamide formyltransferase activity"/>
    <property type="evidence" value="ECO:0007669"/>
    <property type="project" value="UniProtKB-EC"/>
</dbReference>
<evidence type="ECO:0000259" key="5">
    <source>
        <dbReference type="Pfam" id="PF00551"/>
    </source>
</evidence>
<feature type="domain" description="Formyl transferase N-terminal" evidence="5">
    <location>
        <begin position="3"/>
        <end position="104"/>
    </location>
</feature>
<dbReference type="EMBL" id="UINC01189743">
    <property type="protein sequence ID" value="SVE03571.1"/>
    <property type="molecule type" value="Genomic_DNA"/>
</dbReference>
<dbReference type="Gene3D" id="3.40.50.170">
    <property type="entry name" value="Formyl transferase, N-terminal domain"/>
    <property type="match status" value="1"/>
</dbReference>
<comment type="pathway">
    <text evidence="1">Purine metabolism; IMP biosynthesis via de novo pathway; N(2)-formyl-N(1)-(5-phospho-D-ribosyl)glycinamide from N(1)-(5-phospho-D-ribosyl)glycinamide (10-formyl THF route): step 1/1.</text>
</comment>
<keyword evidence="3" id="KW-0808">Transferase</keyword>
<proteinExistence type="predicted"/>
<keyword evidence="4" id="KW-0658">Purine biosynthesis</keyword>
<reference evidence="6" key="1">
    <citation type="submission" date="2018-05" db="EMBL/GenBank/DDBJ databases">
        <authorList>
            <person name="Lanie J.A."/>
            <person name="Ng W.-L."/>
            <person name="Kazmierczak K.M."/>
            <person name="Andrzejewski T.M."/>
            <person name="Davidsen T.M."/>
            <person name="Wayne K.J."/>
            <person name="Tettelin H."/>
            <person name="Glass J.I."/>
            <person name="Rusch D."/>
            <person name="Podicherti R."/>
            <person name="Tsui H.-C.T."/>
            <person name="Winkler M.E."/>
        </authorList>
    </citation>
    <scope>NUCLEOTIDE SEQUENCE</scope>
</reference>
<dbReference type="AlphaFoldDB" id="A0A383A7G9"/>
<dbReference type="PANTHER" id="PTHR43369">
    <property type="entry name" value="PHOSPHORIBOSYLGLYCINAMIDE FORMYLTRANSFERASE"/>
    <property type="match status" value="1"/>
</dbReference>
<feature type="non-terminal residue" evidence="6">
    <location>
        <position position="109"/>
    </location>
</feature>
<evidence type="ECO:0000256" key="1">
    <source>
        <dbReference type="ARBA" id="ARBA00005054"/>
    </source>
</evidence>
<dbReference type="SUPFAM" id="SSF53328">
    <property type="entry name" value="Formyltransferase"/>
    <property type="match status" value="1"/>
</dbReference>
<dbReference type="InterPro" id="IPR036477">
    <property type="entry name" value="Formyl_transf_N_sf"/>
</dbReference>
<protein>
    <recommendedName>
        <fullName evidence="2">phosphoribosylglycinamide formyltransferase 1</fullName>
        <ecNumber evidence="2">2.1.2.2</ecNumber>
    </recommendedName>
</protein>
<sequence>MASILAACRSGALEAEPRVVIGNNSKSGAVARGRRAGIPVYHLSGHTHPDPEELDRAILSTLNEHGVTLVCLAGYMKLLGTHTLAAYRGRILNIHPALLPKFGGKGFYG</sequence>
<evidence type="ECO:0000256" key="3">
    <source>
        <dbReference type="ARBA" id="ARBA00022679"/>
    </source>
</evidence>
<dbReference type="PANTHER" id="PTHR43369:SF2">
    <property type="entry name" value="PHOSPHORIBOSYLGLYCINAMIDE FORMYLTRANSFERASE"/>
    <property type="match status" value="1"/>
</dbReference>
<evidence type="ECO:0000256" key="2">
    <source>
        <dbReference type="ARBA" id="ARBA00012254"/>
    </source>
</evidence>
<dbReference type="EC" id="2.1.2.2" evidence="2"/>
<organism evidence="6">
    <name type="scientific">marine metagenome</name>
    <dbReference type="NCBI Taxonomy" id="408172"/>
    <lineage>
        <taxon>unclassified sequences</taxon>
        <taxon>metagenomes</taxon>
        <taxon>ecological metagenomes</taxon>
    </lineage>
</organism>
<accession>A0A383A7G9</accession>